<keyword evidence="7" id="KW-1208">Phospholipid metabolism</keyword>
<dbReference type="GO" id="GO:0032049">
    <property type="term" value="P:cardiolipin biosynthetic process"/>
    <property type="evidence" value="ECO:0007669"/>
    <property type="project" value="InterPro"/>
</dbReference>
<dbReference type="PANTHER" id="PTHR12586">
    <property type="entry name" value="CDP-DIACYLGLYCEROL--SERINE O-PHOSPHATIDYLTRANSFERASE"/>
    <property type="match status" value="1"/>
</dbReference>
<proteinExistence type="inferred from homology"/>
<keyword evidence="10" id="KW-1185">Reference proteome</keyword>
<comment type="caution">
    <text evidence="9">The sequence shown here is derived from an EMBL/GenBank/DDBJ whole genome shotgun (WGS) entry which is preliminary data.</text>
</comment>
<evidence type="ECO:0000256" key="4">
    <source>
        <dbReference type="ARBA" id="ARBA00022737"/>
    </source>
</evidence>
<dbReference type="Pfam" id="PF00614">
    <property type="entry name" value="PLDc"/>
    <property type="match status" value="1"/>
</dbReference>
<dbReference type="NCBIfam" id="NF006946">
    <property type="entry name" value="PRK09428.1"/>
    <property type="match status" value="1"/>
</dbReference>
<dbReference type="PANTHER" id="PTHR12586:SF1">
    <property type="entry name" value="CDP-DIACYLGLYCEROL--GLYCEROL-3-PHOSPHATE 3-PHOSPHATIDYLTRANSFERASE, MITOCHONDRIAL"/>
    <property type="match status" value="1"/>
</dbReference>
<dbReference type="GO" id="GO:0003882">
    <property type="term" value="F:CDP-diacylglycerol-serine O-phosphatidyltransferase activity"/>
    <property type="evidence" value="ECO:0007669"/>
    <property type="project" value="TreeGrafter"/>
</dbReference>
<name>A0A318J1S0_9NEIS</name>
<evidence type="ECO:0000256" key="6">
    <source>
        <dbReference type="ARBA" id="ARBA00023209"/>
    </source>
</evidence>
<keyword evidence="3 9" id="KW-0808">Transferase</keyword>
<dbReference type="PIRSF" id="PIRSF000850">
    <property type="entry name" value="Phospholipase_D_PSS"/>
    <property type="match status" value="1"/>
</dbReference>
<evidence type="ECO:0000256" key="3">
    <source>
        <dbReference type="ARBA" id="ARBA00022679"/>
    </source>
</evidence>
<dbReference type="Pfam" id="PF13091">
    <property type="entry name" value="PLDc_2"/>
    <property type="match status" value="1"/>
</dbReference>
<feature type="domain" description="PLD phosphodiesterase" evidence="8">
    <location>
        <begin position="347"/>
        <end position="374"/>
    </location>
</feature>
<feature type="domain" description="PLD phosphodiesterase" evidence="8">
    <location>
        <begin position="128"/>
        <end position="154"/>
    </location>
</feature>
<keyword evidence="6" id="KW-0594">Phospholipid biosynthesis</keyword>
<dbReference type="CDD" id="cd09136">
    <property type="entry name" value="PLDc_PSS_G_neg_2"/>
    <property type="match status" value="1"/>
</dbReference>
<evidence type="ECO:0000256" key="1">
    <source>
        <dbReference type="ARBA" id="ARBA00010682"/>
    </source>
</evidence>
<keyword evidence="4" id="KW-0677">Repeat</keyword>
<dbReference type="OrthoDB" id="8543662at2"/>
<dbReference type="Gene3D" id="3.30.870.10">
    <property type="entry name" value="Endonuclease Chain A"/>
    <property type="match status" value="2"/>
</dbReference>
<keyword evidence="2" id="KW-0444">Lipid biosynthesis</keyword>
<dbReference type="InterPro" id="IPR016270">
    <property type="entry name" value="PGS1"/>
</dbReference>
<dbReference type="SUPFAM" id="SSF56024">
    <property type="entry name" value="Phospholipase D/nuclease"/>
    <property type="match status" value="2"/>
</dbReference>
<reference evidence="9 10" key="1">
    <citation type="submission" date="2018-05" db="EMBL/GenBank/DDBJ databases">
        <title>Genomic Encyclopedia of Type Strains, Phase IV (KMG-IV): sequencing the most valuable type-strain genomes for metagenomic binning, comparative biology and taxonomic classification.</title>
        <authorList>
            <person name="Goeker M."/>
        </authorList>
    </citation>
    <scope>NUCLEOTIDE SEQUENCE [LARGE SCALE GENOMIC DNA]</scope>
    <source>
        <strain evidence="9 10">DSM 25134</strain>
    </source>
</reference>
<evidence type="ECO:0000256" key="2">
    <source>
        <dbReference type="ARBA" id="ARBA00022516"/>
    </source>
</evidence>
<comment type="similarity">
    <text evidence="1">Belongs to the CDP-alcohol phosphatidyltransferase class-II family.</text>
</comment>
<dbReference type="InterPro" id="IPR025202">
    <property type="entry name" value="PLD-like_dom"/>
</dbReference>
<dbReference type="SMART" id="SM00155">
    <property type="entry name" value="PLDc"/>
    <property type="match status" value="2"/>
</dbReference>
<dbReference type="GO" id="GO:0005829">
    <property type="term" value="C:cytosol"/>
    <property type="evidence" value="ECO:0007669"/>
    <property type="project" value="TreeGrafter"/>
</dbReference>
<evidence type="ECO:0000313" key="10">
    <source>
        <dbReference type="Proteomes" id="UP000248395"/>
    </source>
</evidence>
<dbReference type="AlphaFoldDB" id="A0A318J1S0"/>
<dbReference type="EMBL" id="QJKC01000024">
    <property type="protein sequence ID" value="PXX41679.1"/>
    <property type="molecule type" value="Genomic_DNA"/>
</dbReference>
<dbReference type="GO" id="GO:0008444">
    <property type="term" value="F:CDP-diacylglycerol-glycerol-3-phosphate 3-phosphatidyltransferase activity"/>
    <property type="evidence" value="ECO:0007669"/>
    <property type="project" value="InterPro"/>
</dbReference>
<accession>A0A318J1S0</accession>
<dbReference type="CDD" id="cd09134">
    <property type="entry name" value="PLDc_PSS_G_neg_1"/>
    <property type="match status" value="1"/>
</dbReference>
<evidence type="ECO:0000256" key="5">
    <source>
        <dbReference type="ARBA" id="ARBA00023098"/>
    </source>
</evidence>
<protein>
    <submittedName>
        <fullName evidence="9">CDP-diacylglycerol--serine O-phosphatidyltransferase</fullName>
    </submittedName>
</protein>
<organism evidence="9 10">
    <name type="scientific">Aquitalea magnusonii</name>
    <dbReference type="NCBI Taxonomy" id="332411"/>
    <lineage>
        <taxon>Bacteria</taxon>
        <taxon>Pseudomonadati</taxon>
        <taxon>Pseudomonadota</taxon>
        <taxon>Betaproteobacteria</taxon>
        <taxon>Neisseriales</taxon>
        <taxon>Chromobacteriaceae</taxon>
        <taxon>Aquitalea</taxon>
    </lineage>
</organism>
<gene>
    <name evidence="9" type="ORF">DFR38_1242</name>
</gene>
<evidence type="ECO:0000256" key="7">
    <source>
        <dbReference type="ARBA" id="ARBA00023264"/>
    </source>
</evidence>
<dbReference type="Proteomes" id="UP000248395">
    <property type="component" value="Unassembled WGS sequence"/>
</dbReference>
<keyword evidence="5" id="KW-0443">Lipid metabolism</keyword>
<evidence type="ECO:0000259" key="8">
    <source>
        <dbReference type="SMART" id="SM00155"/>
    </source>
</evidence>
<dbReference type="RefSeq" id="WP_059286584.1">
    <property type="nucleotide sequence ID" value="NZ_LNQU01000092.1"/>
</dbReference>
<dbReference type="InterPro" id="IPR001736">
    <property type="entry name" value="PLipase_D/transphosphatidylase"/>
</dbReference>
<evidence type="ECO:0000313" key="9">
    <source>
        <dbReference type="EMBL" id="PXX41679.1"/>
    </source>
</evidence>
<sequence length="446" mass="51166">MAFLLDRPSLQRLPRFPLSAAAFTTLSSAAAFRHALLAAIASARQRIYLTALYLEQDEAGQEILAALFKAKQANPALDIRITVDWHRAQRGRIGESQDSCNAAWYREECSRHAVELPVYGVPAQTRELFGVLHLKGFVIDNQVIYSGASLNNVYLHKQDKYRFDRYHLLDNAALADSMVSLLCQHFFNDEAVFRLDKPVPSTRSIRKEIRAFRSRLETMHYTLPPEQTCQHGMGVTPVVGLGKGNALNRLILQLIAKAEHQLVICTPYFNFPMAVLRAINRALRRGVEVTIIVGDKTANDFFIPETEPFKLIGALPYLYEMNLRRFAKRRQAQIESGKLNLHLWKEGENSYHLKGMWCDAQHILLTGNNMNPRAFRLDLENALLIHDPEQQLQAQSHAEQQHILQHTTRISHYRQLESVRNYPLKVRTILTRLSRVRIDRMLNLML</sequence>